<dbReference type="EMBL" id="JAQJZL010000009">
    <property type="protein sequence ID" value="KAJ6038134.1"/>
    <property type="molecule type" value="Genomic_DNA"/>
</dbReference>
<dbReference type="AlphaFoldDB" id="A0AAD6N7C3"/>
<gene>
    <name evidence="1" type="ORF">N7460_007905</name>
</gene>
<reference evidence="1" key="1">
    <citation type="journal article" date="2023" name="IMA Fungus">
        <title>Comparative genomic study of the Penicillium genus elucidates a diverse pangenome and 15 lateral gene transfer events.</title>
        <authorList>
            <person name="Petersen C."/>
            <person name="Sorensen T."/>
            <person name="Nielsen M.R."/>
            <person name="Sondergaard T.E."/>
            <person name="Sorensen J.L."/>
            <person name="Fitzpatrick D.A."/>
            <person name="Frisvad J.C."/>
            <person name="Nielsen K.L."/>
        </authorList>
    </citation>
    <scope>NUCLEOTIDE SEQUENCE</scope>
    <source>
        <strain evidence="1">IBT 15450</strain>
    </source>
</reference>
<reference evidence="1" key="2">
    <citation type="submission" date="2023-01" db="EMBL/GenBank/DDBJ databases">
        <authorList>
            <person name="Petersen C."/>
        </authorList>
    </citation>
    <scope>NUCLEOTIDE SEQUENCE</scope>
    <source>
        <strain evidence="1">IBT 15450</strain>
    </source>
</reference>
<keyword evidence="2" id="KW-1185">Reference proteome</keyword>
<proteinExistence type="predicted"/>
<protein>
    <submittedName>
        <fullName evidence="1">Uncharacterized protein</fullName>
    </submittedName>
</protein>
<organism evidence="1 2">
    <name type="scientific">Penicillium canescens</name>
    <dbReference type="NCBI Taxonomy" id="5083"/>
    <lineage>
        <taxon>Eukaryota</taxon>
        <taxon>Fungi</taxon>
        <taxon>Dikarya</taxon>
        <taxon>Ascomycota</taxon>
        <taxon>Pezizomycotina</taxon>
        <taxon>Eurotiomycetes</taxon>
        <taxon>Eurotiomycetidae</taxon>
        <taxon>Eurotiales</taxon>
        <taxon>Aspergillaceae</taxon>
        <taxon>Penicillium</taxon>
    </lineage>
</organism>
<dbReference type="Proteomes" id="UP001219568">
    <property type="component" value="Unassembled WGS sequence"/>
</dbReference>
<comment type="caution">
    <text evidence="1">The sequence shown here is derived from an EMBL/GenBank/DDBJ whole genome shotgun (WGS) entry which is preliminary data.</text>
</comment>
<evidence type="ECO:0000313" key="2">
    <source>
        <dbReference type="Proteomes" id="UP001219568"/>
    </source>
</evidence>
<name>A0AAD6N7C3_PENCN</name>
<evidence type="ECO:0000313" key="1">
    <source>
        <dbReference type="EMBL" id="KAJ6038134.1"/>
    </source>
</evidence>
<sequence>MVLAELHITSLYRRYLELLGLLPPALVRIRRREVGNIGQRGGMVLARPGCASTECNDHEEDNEVRWPLYLW</sequence>
<accession>A0AAD6N7C3</accession>